<evidence type="ECO:0000256" key="1">
    <source>
        <dbReference type="ARBA" id="ARBA00005783"/>
    </source>
</evidence>
<dbReference type="InterPro" id="IPR016024">
    <property type="entry name" value="ARM-type_fold"/>
</dbReference>
<feature type="domain" description="SDA1 N-terminal" evidence="9">
    <location>
        <begin position="234"/>
        <end position="497"/>
    </location>
</feature>
<dbReference type="InterPro" id="IPR027312">
    <property type="entry name" value="Sda1"/>
</dbReference>
<evidence type="ECO:0000256" key="5">
    <source>
        <dbReference type="ARBA" id="ARBA00023242"/>
    </source>
</evidence>
<dbReference type="Proteomes" id="UP000658997">
    <property type="component" value="Unassembled WGS sequence"/>
</dbReference>
<evidence type="ECO:0000313" key="11">
    <source>
        <dbReference type="EMBL" id="SAM86367.1"/>
    </source>
</evidence>
<keyword evidence="14" id="KW-1185">Reference proteome</keyword>
<keyword evidence="3 6" id="KW-0690">Ribosome biogenesis</keyword>
<keyword evidence="2 6" id="KW-0813">Transport</keyword>
<dbReference type="EMBL" id="ULHB01000032">
    <property type="protein sequence ID" value="SYW78012.1"/>
    <property type="molecule type" value="Genomic_DNA"/>
</dbReference>
<feature type="compositionally biased region" description="Basic and acidic residues" evidence="7">
    <location>
        <begin position="799"/>
        <end position="819"/>
    </location>
</feature>
<comment type="similarity">
    <text evidence="1 6">Belongs to the SDA1 family.</text>
</comment>
<dbReference type="SUPFAM" id="SSF48371">
    <property type="entry name" value="ARM repeat"/>
    <property type="match status" value="1"/>
</dbReference>
<reference evidence="12" key="3">
    <citation type="submission" date="2018-08" db="EMBL/GenBank/DDBJ databases">
        <authorList>
            <person name="Guldener U."/>
        </authorList>
    </citation>
    <scope>NUCLEOTIDE SEQUENCE</scope>
    <source>
        <strain evidence="12">UB2</strain>
    </source>
</reference>
<feature type="domain" description="SDA1 middle" evidence="8">
    <location>
        <begin position="670"/>
        <end position="811"/>
    </location>
</feature>
<evidence type="ECO:0000256" key="4">
    <source>
        <dbReference type="ARBA" id="ARBA00022927"/>
    </source>
</evidence>
<accession>A0A1K0GZ89</accession>
<keyword evidence="5 6" id="KW-0539">Nucleus</keyword>
<feature type="compositionally biased region" description="Basic residues" evidence="7">
    <location>
        <begin position="648"/>
        <end position="662"/>
    </location>
</feature>
<dbReference type="PANTHER" id="PTHR12730">
    <property type="entry name" value="HSDA/SDA1-RELATED"/>
    <property type="match status" value="1"/>
</dbReference>
<dbReference type="GO" id="GO:0005730">
    <property type="term" value="C:nucleolus"/>
    <property type="evidence" value="ECO:0007669"/>
    <property type="project" value="UniProtKB-SubCell"/>
</dbReference>
<feature type="compositionally biased region" description="Basic and acidic residues" evidence="7">
    <location>
        <begin position="638"/>
        <end position="647"/>
    </location>
</feature>
<feature type="domain" description="SDA1 C-terminal" evidence="10">
    <location>
        <begin position="831"/>
        <end position="877"/>
    </location>
</feature>
<evidence type="ECO:0000313" key="13">
    <source>
        <dbReference type="Proteomes" id="UP000179920"/>
    </source>
</evidence>
<feature type="compositionally biased region" description="Basic and acidic residues" evidence="7">
    <location>
        <begin position="827"/>
        <end position="840"/>
    </location>
</feature>
<feature type="compositionally biased region" description="Basic residues" evidence="7">
    <location>
        <begin position="854"/>
        <end position="870"/>
    </location>
</feature>
<protein>
    <recommendedName>
        <fullName evidence="6">Protein SDA1</fullName>
    </recommendedName>
</protein>
<feature type="region of interest" description="Disordered" evidence="7">
    <location>
        <begin position="566"/>
        <end position="717"/>
    </location>
</feature>
<evidence type="ECO:0000256" key="3">
    <source>
        <dbReference type="ARBA" id="ARBA00022517"/>
    </source>
</evidence>
<name>A0A1K0GZ89_9BASI</name>
<feature type="region of interest" description="Disordered" evidence="7">
    <location>
        <begin position="773"/>
        <end position="880"/>
    </location>
</feature>
<evidence type="ECO:0000256" key="7">
    <source>
        <dbReference type="SAM" id="MobiDB-lite"/>
    </source>
</evidence>
<comment type="function">
    <text evidence="6">Required for 60S pre-ribosomal subunits export to the cytoplasm.</text>
</comment>
<sequence length="880" mass="97410">MPNTTSPAVLKASPLINEGGLIHRSRARGLLNADNLPAIQNLLKRQPEAYVEEFSAQWNHYQSLRSIFASDLDASTAPVGIASGGIRINKGQASKFVSLISFVTQLAPSYPEITCDLPDHLSDLLLNHHSALSPDIRGACLRSLILLRNRDVITSEQLLQTLFPLLSVTTSASVRTSVQATILQDIKNANAKTKNHRLNRVVQGLLFGIVQKGIDASAGGSSLPPPRKGQSAGKTEALWAVRLAANLWKKQIWTDSKTVSLLALACFHPHPRVQSSAVRFFLGDLHSAEDEAEESDSEDEGPNVDAMLHARKVKKKTRSGDRKMREAAALSKKKRKAKAENALDGNGKDTGNFAALYLLNDPQNFGEKLFDNLSRGDREKRHTIEIKIRLMQLLSRVMGAHKLCVLSFYSYVVKYLAPHQQHITHILVSLAQSVHDQTPPDVITPVVRKLSDAFVHPGVSSEVVAAGINSIREICRRQPWAMEETLLEDLISYRKSKDKGVCAASRGLLALYREVNPAILKKKERGKMGALAVQEGRAAVAFGVDQDEVHGIQGIDLLEKHLEEEEKRKANGEGEDGDEDAEDKGWEGWEEESDNGSDDESEDGWINVSEDDEDGILRLSDSDSDDDEETRKHKRTVKERLIAAREQRQKKRAKLQRKAERRARRDAGEADVPTSESESESEDEAMDKDTSDAKDGAAAEGDKRTSAAASSELKQKLAAEEQHISKLATTKILTPADFAKLTELRIGAAEEAIAQGGLAGNRAKRQLEELKSLKRTTGAAVSNLLDQGDILGPRKKAKATYEDRIASIEKGREDREKYGSKKGKKNKEKESSSTNREKQKTKNFQMIARSWSVRSKKNASLRDKSRRLRKHVETSKKRLK</sequence>
<dbReference type="InterPro" id="IPR012977">
    <property type="entry name" value="SDA1_N"/>
</dbReference>
<evidence type="ECO:0000256" key="6">
    <source>
        <dbReference type="RuleBase" id="RU365057"/>
    </source>
</evidence>
<organism evidence="11 13">
    <name type="scientific">Ustilago bromivora</name>
    <dbReference type="NCBI Taxonomy" id="307758"/>
    <lineage>
        <taxon>Eukaryota</taxon>
        <taxon>Fungi</taxon>
        <taxon>Dikarya</taxon>
        <taxon>Basidiomycota</taxon>
        <taxon>Ustilaginomycotina</taxon>
        <taxon>Ustilaginomycetes</taxon>
        <taxon>Ustilaginales</taxon>
        <taxon>Ustilaginaceae</taxon>
        <taxon>Ustilago</taxon>
    </lineage>
</organism>
<dbReference type="PANTHER" id="PTHR12730:SF0">
    <property type="entry name" value="PROTEIN SDA1 HOMOLOG"/>
    <property type="match status" value="1"/>
</dbReference>
<evidence type="ECO:0000256" key="2">
    <source>
        <dbReference type="ARBA" id="ARBA00022448"/>
    </source>
</evidence>
<feature type="domain" description="SDA1 N-terminal" evidence="9">
    <location>
        <begin position="102"/>
        <end position="214"/>
    </location>
</feature>
<feature type="compositionally biased region" description="Basic and acidic residues" evidence="7">
    <location>
        <begin position="687"/>
        <end position="705"/>
    </location>
</feature>
<dbReference type="EMBL" id="LT558138">
    <property type="protein sequence ID" value="SAM86367.1"/>
    <property type="molecule type" value="Genomic_DNA"/>
</dbReference>
<reference evidence="11" key="1">
    <citation type="submission" date="2016-04" db="EMBL/GenBank/DDBJ databases">
        <authorList>
            <person name="Evans L.H."/>
            <person name="Alamgir A."/>
            <person name="Owens N."/>
            <person name="Weber N.D."/>
            <person name="Virtaneva K."/>
            <person name="Barbian K."/>
            <person name="Babar A."/>
            <person name="Rosenke K."/>
        </authorList>
    </citation>
    <scope>NUCLEOTIDE SEQUENCE</scope>
    <source>
        <strain evidence="11">UB2112</strain>
    </source>
</reference>
<dbReference type="GO" id="GO:0000055">
    <property type="term" value="P:ribosomal large subunit export from nucleus"/>
    <property type="evidence" value="ECO:0007669"/>
    <property type="project" value="UniProtKB-UniRule"/>
</dbReference>
<dbReference type="Pfam" id="PF21638">
    <property type="entry name" value="SDA1_C"/>
    <property type="match status" value="1"/>
</dbReference>
<feature type="compositionally biased region" description="Acidic residues" evidence="7">
    <location>
        <begin position="677"/>
        <end position="686"/>
    </location>
</feature>
<reference evidence="13" key="2">
    <citation type="submission" date="2016-04" db="EMBL/GenBank/DDBJ databases">
        <authorList>
            <person name="Guldener U."/>
            <person name="Guldener U."/>
        </authorList>
    </citation>
    <scope>NUCLEOTIDE SEQUENCE [LARGE SCALE GENOMIC DNA]</scope>
    <source>
        <strain evidence="13">UB2112</strain>
    </source>
</reference>
<dbReference type="GO" id="GO:0042273">
    <property type="term" value="P:ribosomal large subunit biogenesis"/>
    <property type="evidence" value="ECO:0007669"/>
    <property type="project" value="UniProtKB-UniRule"/>
</dbReference>
<comment type="subcellular location">
    <subcellularLocation>
        <location evidence="6">Nucleus</location>
        <location evidence="6">Nucleolus</location>
    </subcellularLocation>
</comment>
<gene>
    <name evidence="12" type="ORF">UBRO2_02204</name>
    <name evidence="11" type="ORF">UBRO_08834</name>
</gene>
<evidence type="ECO:0000259" key="8">
    <source>
        <dbReference type="Pfam" id="PF05285"/>
    </source>
</evidence>
<proteinExistence type="inferred from homology"/>
<dbReference type="Pfam" id="PF08158">
    <property type="entry name" value="SDA1_HEAT"/>
    <property type="match status" value="2"/>
</dbReference>
<evidence type="ECO:0000313" key="14">
    <source>
        <dbReference type="Proteomes" id="UP000658997"/>
    </source>
</evidence>
<dbReference type="GO" id="GO:0015031">
    <property type="term" value="P:protein transport"/>
    <property type="evidence" value="ECO:0007669"/>
    <property type="project" value="UniProtKB-KW"/>
</dbReference>
<feature type="compositionally biased region" description="Acidic residues" evidence="7">
    <location>
        <begin position="573"/>
        <end position="614"/>
    </location>
</feature>
<evidence type="ECO:0000259" key="10">
    <source>
        <dbReference type="Pfam" id="PF21638"/>
    </source>
</evidence>
<dbReference type="OrthoDB" id="2196187at2759"/>
<dbReference type="Proteomes" id="UP000179920">
    <property type="component" value="Chromosome XXII"/>
</dbReference>
<evidence type="ECO:0000259" key="9">
    <source>
        <dbReference type="Pfam" id="PF08158"/>
    </source>
</evidence>
<evidence type="ECO:0000313" key="12">
    <source>
        <dbReference type="EMBL" id="SYW78012.1"/>
    </source>
</evidence>
<dbReference type="AlphaFoldDB" id="A0A1K0GZ89"/>
<feature type="compositionally biased region" description="Basic and acidic residues" evidence="7">
    <location>
        <begin position="871"/>
        <end position="880"/>
    </location>
</feature>
<dbReference type="InterPro" id="IPR007949">
    <property type="entry name" value="SDA1_MD"/>
</dbReference>
<keyword evidence="4 6" id="KW-0653">Protein transport</keyword>
<dbReference type="Pfam" id="PF05285">
    <property type="entry name" value="SDA1_dom"/>
    <property type="match status" value="1"/>
</dbReference>
<dbReference type="InterPro" id="IPR048292">
    <property type="entry name" value="SDA1_C"/>
</dbReference>